<name>A0A5B6V911_9ROSI</name>
<dbReference type="PANTHER" id="PTHR33116">
    <property type="entry name" value="REVERSE TRANSCRIPTASE ZINC-BINDING DOMAIN-CONTAINING PROTEIN-RELATED-RELATED"/>
    <property type="match status" value="1"/>
</dbReference>
<dbReference type="AlphaFoldDB" id="A0A5B6V911"/>
<keyword evidence="2" id="KW-0695">RNA-directed DNA polymerase</keyword>
<accession>A0A5B6V911</accession>
<keyword evidence="2" id="KW-0548">Nucleotidyltransferase</keyword>
<organism evidence="2 3">
    <name type="scientific">Gossypium australe</name>
    <dbReference type="NCBI Taxonomy" id="47621"/>
    <lineage>
        <taxon>Eukaryota</taxon>
        <taxon>Viridiplantae</taxon>
        <taxon>Streptophyta</taxon>
        <taxon>Embryophyta</taxon>
        <taxon>Tracheophyta</taxon>
        <taxon>Spermatophyta</taxon>
        <taxon>Magnoliopsida</taxon>
        <taxon>eudicotyledons</taxon>
        <taxon>Gunneridae</taxon>
        <taxon>Pentapetalae</taxon>
        <taxon>rosids</taxon>
        <taxon>malvids</taxon>
        <taxon>Malvales</taxon>
        <taxon>Malvaceae</taxon>
        <taxon>Malvoideae</taxon>
        <taxon>Gossypium</taxon>
    </lineage>
</organism>
<dbReference type="Pfam" id="PF00078">
    <property type="entry name" value="RVT_1"/>
    <property type="match status" value="1"/>
</dbReference>
<gene>
    <name evidence="2" type="ORF">EPI10_000597</name>
</gene>
<sequence length="508" mass="58480">MLKVRLSQEDNVLIAYEILHTLRQKRYGKKGFMAVKLDMSKAYDRVEWGFLKKVMSQMGFAEKWVSLVMKCISTVSYSVNINGSRGRIFHPSRGLRQGDPLSPYLFLICSEGLSTLIRRAVREGFLRGVKASRRGPKISHLLFADDCLLFGEATKERATFFKAMLRQYELCSGQCVNFNKSTIFFSSNTAEGAKNEISQVLGVRCSTNIEKYLGLPNVVGRKKKESFQNLKDKINQRIFHWSSKCLSQGGMEVFIKSVLQAIPAYAMSCFLLPKVLCGELENIFAKYWWQHGKNKRGIHWCQWKFICRSKEEGGMGFRNMSQFNLALLAKQGWRILNNADSLVTKVLKAKYFPNDQFLNSRLGNSCLYTWKSIWAAKDVLRKGLIWRVGTGKNISINNDAWVPEALHFRLSSAVDSLRDCYVHMLIDNNERKWKEELIRYTFPEEDAERILRIPLTGVPHNDFLAWGVKRRVSSRCGVLTNYYRLMMPTLELTLYKPDTENSISDYGS</sequence>
<dbReference type="PROSITE" id="PS50878">
    <property type="entry name" value="RT_POL"/>
    <property type="match status" value="1"/>
</dbReference>
<reference evidence="3" key="1">
    <citation type="journal article" date="2019" name="Plant Biotechnol. J.">
        <title>Genome sequencing of the Australian wild diploid species Gossypium australe highlights disease resistance and delayed gland morphogenesis.</title>
        <authorList>
            <person name="Cai Y."/>
            <person name="Cai X."/>
            <person name="Wang Q."/>
            <person name="Wang P."/>
            <person name="Zhang Y."/>
            <person name="Cai C."/>
            <person name="Xu Y."/>
            <person name="Wang K."/>
            <person name="Zhou Z."/>
            <person name="Wang C."/>
            <person name="Geng S."/>
            <person name="Li B."/>
            <person name="Dong Q."/>
            <person name="Hou Y."/>
            <person name="Wang H."/>
            <person name="Ai P."/>
            <person name="Liu Z."/>
            <person name="Yi F."/>
            <person name="Sun M."/>
            <person name="An G."/>
            <person name="Cheng J."/>
            <person name="Zhang Y."/>
            <person name="Shi Q."/>
            <person name="Xie Y."/>
            <person name="Shi X."/>
            <person name="Chang Y."/>
            <person name="Huang F."/>
            <person name="Chen Y."/>
            <person name="Hong S."/>
            <person name="Mi L."/>
            <person name="Sun Q."/>
            <person name="Zhang L."/>
            <person name="Zhou B."/>
            <person name="Peng R."/>
            <person name="Zhang X."/>
            <person name="Liu F."/>
        </authorList>
    </citation>
    <scope>NUCLEOTIDE SEQUENCE [LARGE SCALE GENOMIC DNA]</scope>
    <source>
        <strain evidence="3">cv. PA1801</strain>
    </source>
</reference>
<dbReference type="PANTHER" id="PTHR33116:SF86">
    <property type="entry name" value="REVERSE TRANSCRIPTASE DOMAIN-CONTAINING PROTEIN"/>
    <property type="match status" value="1"/>
</dbReference>
<evidence type="ECO:0000313" key="2">
    <source>
        <dbReference type="EMBL" id="KAA3465436.1"/>
    </source>
</evidence>
<dbReference type="InterPro" id="IPR000477">
    <property type="entry name" value="RT_dom"/>
</dbReference>
<feature type="domain" description="Reverse transcriptase" evidence="1">
    <location>
        <begin position="1"/>
        <end position="217"/>
    </location>
</feature>
<dbReference type="InterPro" id="IPR043502">
    <property type="entry name" value="DNA/RNA_pol_sf"/>
</dbReference>
<protein>
    <submittedName>
        <fullName evidence="2">Reverse transcriptase</fullName>
    </submittedName>
</protein>
<proteinExistence type="predicted"/>
<dbReference type="GO" id="GO:0003964">
    <property type="term" value="F:RNA-directed DNA polymerase activity"/>
    <property type="evidence" value="ECO:0007669"/>
    <property type="project" value="UniProtKB-KW"/>
</dbReference>
<comment type="caution">
    <text evidence="2">The sequence shown here is derived from an EMBL/GenBank/DDBJ whole genome shotgun (WGS) entry which is preliminary data.</text>
</comment>
<dbReference type="OrthoDB" id="1000979at2759"/>
<keyword evidence="2" id="KW-0808">Transferase</keyword>
<dbReference type="Proteomes" id="UP000325315">
    <property type="component" value="Unassembled WGS sequence"/>
</dbReference>
<dbReference type="EMBL" id="SMMG02000007">
    <property type="protein sequence ID" value="KAA3465436.1"/>
    <property type="molecule type" value="Genomic_DNA"/>
</dbReference>
<dbReference type="SUPFAM" id="SSF56672">
    <property type="entry name" value="DNA/RNA polymerases"/>
    <property type="match status" value="1"/>
</dbReference>
<dbReference type="CDD" id="cd01650">
    <property type="entry name" value="RT_nLTR_like"/>
    <property type="match status" value="1"/>
</dbReference>
<keyword evidence="3" id="KW-1185">Reference proteome</keyword>
<evidence type="ECO:0000259" key="1">
    <source>
        <dbReference type="PROSITE" id="PS50878"/>
    </source>
</evidence>
<evidence type="ECO:0000313" key="3">
    <source>
        <dbReference type="Proteomes" id="UP000325315"/>
    </source>
</evidence>